<accession>A0ABR4L393</accession>
<evidence type="ECO:0000256" key="1">
    <source>
        <dbReference type="SAM" id="MobiDB-lite"/>
    </source>
</evidence>
<keyword evidence="3" id="KW-1185">Reference proteome</keyword>
<gene>
    <name evidence="2" type="ORF">BJX68DRAFT_262499</name>
</gene>
<reference evidence="2 3" key="1">
    <citation type="submission" date="2024-07" db="EMBL/GenBank/DDBJ databases">
        <title>Section-level genome sequencing and comparative genomics of Aspergillus sections Usti and Cavernicolus.</title>
        <authorList>
            <consortium name="Lawrence Berkeley National Laboratory"/>
            <person name="Nybo J.L."/>
            <person name="Vesth T.C."/>
            <person name="Theobald S."/>
            <person name="Frisvad J.C."/>
            <person name="Larsen T.O."/>
            <person name="Kjaerboelling I."/>
            <person name="Rothschild-Mancinelli K."/>
            <person name="Lyhne E.K."/>
            <person name="Kogle M.E."/>
            <person name="Barry K."/>
            <person name="Clum A."/>
            <person name="Na H."/>
            <person name="Ledsgaard L."/>
            <person name="Lin J."/>
            <person name="Lipzen A."/>
            <person name="Kuo A."/>
            <person name="Riley R."/>
            <person name="Mondo S."/>
            <person name="LaButti K."/>
            <person name="Haridas S."/>
            <person name="Pangalinan J."/>
            <person name="Salamov A.A."/>
            <person name="Simmons B.A."/>
            <person name="Magnuson J.K."/>
            <person name="Chen J."/>
            <person name="Drula E."/>
            <person name="Henrissat B."/>
            <person name="Wiebenga A."/>
            <person name="Lubbers R.J."/>
            <person name="Gomes A.C."/>
            <person name="Macurrencykelacurrency M.R."/>
            <person name="Stajich J."/>
            <person name="Grigoriev I.V."/>
            <person name="Mortensen U.H."/>
            <person name="De vries R.P."/>
            <person name="Baker S.E."/>
            <person name="Andersen M.R."/>
        </authorList>
    </citation>
    <scope>NUCLEOTIDE SEQUENCE [LARGE SCALE GENOMIC DNA]</scope>
    <source>
        <strain evidence="2 3">CBS 756.74</strain>
    </source>
</reference>
<organism evidence="2 3">
    <name type="scientific">Aspergillus pseudodeflectus</name>
    <dbReference type="NCBI Taxonomy" id="176178"/>
    <lineage>
        <taxon>Eukaryota</taxon>
        <taxon>Fungi</taxon>
        <taxon>Dikarya</taxon>
        <taxon>Ascomycota</taxon>
        <taxon>Pezizomycotina</taxon>
        <taxon>Eurotiomycetes</taxon>
        <taxon>Eurotiomycetidae</taxon>
        <taxon>Eurotiales</taxon>
        <taxon>Aspergillaceae</taxon>
        <taxon>Aspergillus</taxon>
        <taxon>Aspergillus subgen. Nidulantes</taxon>
    </lineage>
</organism>
<feature type="compositionally biased region" description="Acidic residues" evidence="1">
    <location>
        <begin position="56"/>
        <end position="81"/>
    </location>
</feature>
<sequence>MATGDTQTSIAEWKASWSGENKVMPSRKRLSSLPLSRQTAKVHRKDSPATHVDADGSAEEEFDNNSSDDDYQPDAEEDQSEKDDPSTSENDAEEEDYPRRTTIIPYEKLRPLDGVEYSSTRVHKNTLRYLKDLRISNNRDWFKSHEREFRRAKKDWETFVETLTPKIIAFDGTIPELPPRDIIFRIYRDLRFSRDQKPYKSHFSAAFSRTGRRRPYACYYLQLDPRSSYVGGGLWAPEPATIHLLRQSIDERPEDWRQVLSSEPFRSMFLPAAKGETEGALKEFAVANKEGALKTKPKGYDADHRDIELLKLRNYHVVKYVDDEIFTAEDGQEKIIQIISTLQPFVTFLNSIIMPDQSEH</sequence>
<dbReference type="NCBIfam" id="TIGR02453">
    <property type="entry name" value="TIGR02453 family protein"/>
    <property type="match status" value="1"/>
</dbReference>
<feature type="compositionally biased region" description="Polar residues" evidence="1">
    <location>
        <begin position="1"/>
        <end position="10"/>
    </location>
</feature>
<evidence type="ECO:0000313" key="2">
    <source>
        <dbReference type="EMBL" id="KAL2858980.1"/>
    </source>
</evidence>
<dbReference type="RefSeq" id="XP_070903944.1">
    <property type="nucleotide sequence ID" value="XM_071044465.1"/>
</dbReference>
<protein>
    <recommendedName>
        <fullName evidence="4">TIGR02453 family protein</fullName>
    </recommendedName>
</protein>
<dbReference type="GeneID" id="98159629"/>
<name>A0ABR4L393_9EURO</name>
<dbReference type="Pfam" id="PF09365">
    <property type="entry name" value="DUF2461"/>
    <property type="match status" value="1"/>
</dbReference>
<evidence type="ECO:0008006" key="4">
    <source>
        <dbReference type="Google" id="ProtNLM"/>
    </source>
</evidence>
<dbReference type="PANTHER" id="PTHR36452:SF1">
    <property type="entry name" value="DUF2461 DOMAIN-CONTAINING PROTEIN"/>
    <property type="match status" value="1"/>
</dbReference>
<proteinExistence type="predicted"/>
<dbReference type="InterPro" id="IPR012808">
    <property type="entry name" value="CHP02453"/>
</dbReference>
<dbReference type="Proteomes" id="UP001610444">
    <property type="component" value="Unassembled WGS sequence"/>
</dbReference>
<evidence type="ECO:0000313" key="3">
    <source>
        <dbReference type="Proteomes" id="UP001610444"/>
    </source>
</evidence>
<feature type="region of interest" description="Disordered" evidence="1">
    <location>
        <begin position="1"/>
        <end position="103"/>
    </location>
</feature>
<dbReference type="PANTHER" id="PTHR36452">
    <property type="entry name" value="CHROMOSOME 12, WHOLE GENOME SHOTGUN SEQUENCE"/>
    <property type="match status" value="1"/>
</dbReference>
<feature type="compositionally biased region" description="Basic and acidic residues" evidence="1">
    <location>
        <begin position="45"/>
        <end position="54"/>
    </location>
</feature>
<dbReference type="EMBL" id="JBFXLR010000004">
    <property type="protein sequence ID" value="KAL2858980.1"/>
    <property type="molecule type" value="Genomic_DNA"/>
</dbReference>
<comment type="caution">
    <text evidence="2">The sequence shown here is derived from an EMBL/GenBank/DDBJ whole genome shotgun (WGS) entry which is preliminary data.</text>
</comment>